<dbReference type="PANTHER" id="PTHR16008:SF4">
    <property type="entry name" value="F-BOX ONLY PROTEIN 4"/>
    <property type="match status" value="1"/>
</dbReference>
<comment type="caution">
    <text evidence="5">The sequence shown here is derived from an EMBL/GenBank/DDBJ whole genome shotgun (WGS) entry which is preliminary data.</text>
</comment>
<dbReference type="AlphaFoldDB" id="A0A815MJN0"/>
<evidence type="ECO:0000313" key="5">
    <source>
        <dbReference type="EMBL" id="CAF1421535.1"/>
    </source>
</evidence>
<dbReference type="InterPro" id="IPR039588">
    <property type="entry name" value="FBXO4"/>
</dbReference>
<evidence type="ECO:0000256" key="2">
    <source>
        <dbReference type="ARBA" id="ARBA00023134"/>
    </source>
</evidence>
<evidence type="ECO:0000256" key="1">
    <source>
        <dbReference type="ARBA" id="ARBA00022741"/>
    </source>
</evidence>
<evidence type="ECO:0000313" key="7">
    <source>
        <dbReference type="EMBL" id="CAF3921216.1"/>
    </source>
</evidence>
<dbReference type="Proteomes" id="UP000681720">
    <property type="component" value="Unassembled WGS sequence"/>
</dbReference>
<gene>
    <name evidence="6" type="ORF">BYL167_LOCUS4934</name>
    <name evidence="5" type="ORF">CJN711_LOCUS23019</name>
    <name evidence="7" type="ORF">GIL414_LOCUS7583</name>
    <name evidence="4" type="ORF">KQP761_LOCUS1470</name>
</gene>
<dbReference type="Gene3D" id="3.40.50.300">
    <property type="entry name" value="P-loop containing nucleotide triphosphate hydrolases"/>
    <property type="match status" value="1"/>
</dbReference>
<keyword evidence="1" id="KW-0547">Nucleotide-binding</keyword>
<dbReference type="InterPro" id="IPR036047">
    <property type="entry name" value="F-box-like_dom_sf"/>
</dbReference>
<keyword evidence="2" id="KW-0342">GTP-binding</keyword>
<dbReference type="PANTHER" id="PTHR16008">
    <property type="entry name" value="F-BOX ONLY PROTEIN 4"/>
    <property type="match status" value="1"/>
</dbReference>
<organism evidence="5 8">
    <name type="scientific">Rotaria magnacalcarata</name>
    <dbReference type="NCBI Taxonomy" id="392030"/>
    <lineage>
        <taxon>Eukaryota</taxon>
        <taxon>Metazoa</taxon>
        <taxon>Spiralia</taxon>
        <taxon>Gnathifera</taxon>
        <taxon>Rotifera</taxon>
        <taxon>Eurotatoria</taxon>
        <taxon>Bdelloidea</taxon>
        <taxon>Philodinida</taxon>
        <taxon>Philodinidae</taxon>
        <taxon>Rotaria</taxon>
    </lineage>
</organism>
<dbReference type="CDD" id="cd22139">
    <property type="entry name" value="F-box_unchar"/>
    <property type="match status" value="1"/>
</dbReference>
<evidence type="ECO:0000259" key="3">
    <source>
        <dbReference type="PROSITE" id="PS50181"/>
    </source>
</evidence>
<evidence type="ECO:0000313" key="8">
    <source>
        <dbReference type="Proteomes" id="UP000663855"/>
    </source>
</evidence>
<dbReference type="Gene3D" id="1.20.1280.50">
    <property type="match status" value="1"/>
</dbReference>
<dbReference type="GO" id="GO:0003924">
    <property type="term" value="F:GTPase activity"/>
    <property type="evidence" value="ECO:0007669"/>
    <property type="project" value="InterPro"/>
</dbReference>
<evidence type="ECO:0000313" key="4">
    <source>
        <dbReference type="EMBL" id="CAF1234408.1"/>
    </source>
</evidence>
<dbReference type="GO" id="GO:0031146">
    <property type="term" value="P:SCF-dependent proteasomal ubiquitin-dependent protein catabolic process"/>
    <property type="evidence" value="ECO:0007669"/>
    <property type="project" value="InterPro"/>
</dbReference>
<reference evidence="5" key="1">
    <citation type="submission" date="2021-02" db="EMBL/GenBank/DDBJ databases">
        <authorList>
            <person name="Nowell W R."/>
        </authorList>
    </citation>
    <scope>NUCLEOTIDE SEQUENCE</scope>
</reference>
<dbReference type="GO" id="GO:0000209">
    <property type="term" value="P:protein polyubiquitination"/>
    <property type="evidence" value="ECO:0007669"/>
    <property type="project" value="TreeGrafter"/>
</dbReference>
<dbReference type="EMBL" id="CAJOBH010001090">
    <property type="protein sequence ID" value="CAF3835047.1"/>
    <property type="molecule type" value="Genomic_DNA"/>
</dbReference>
<name>A0A815MJN0_9BILA</name>
<dbReference type="PROSITE" id="PS50181">
    <property type="entry name" value="FBOX"/>
    <property type="match status" value="1"/>
</dbReference>
<dbReference type="GO" id="GO:0019005">
    <property type="term" value="C:SCF ubiquitin ligase complex"/>
    <property type="evidence" value="ECO:0007669"/>
    <property type="project" value="TreeGrafter"/>
</dbReference>
<dbReference type="EMBL" id="CAJNOW010000092">
    <property type="protein sequence ID" value="CAF1234408.1"/>
    <property type="molecule type" value="Genomic_DNA"/>
</dbReference>
<dbReference type="EMBL" id="CAJNOV010010805">
    <property type="protein sequence ID" value="CAF1421535.1"/>
    <property type="molecule type" value="Genomic_DNA"/>
</dbReference>
<dbReference type="GO" id="GO:0005525">
    <property type="term" value="F:GTP binding"/>
    <property type="evidence" value="ECO:0007669"/>
    <property type="project" value="UniProtKB-KW"/>
</dbReference>
<dbReference type="Pfam" id="PF12937">
    <property type="entry name" value="F-box-like"/>
    <property type="match status" value="1"/>
</dbReference>
<sequence length="396" mass="45506">MDNIQSAIGQMLNDDKRRDTFKFLTSLTGLKLNREQIFVIGGGQQFTHRHSTTVNSAEQQISDDTDNSGVSMLDLPDEVYLHLFSFLNPIDLCQISNVCKKWYRLATDDNLWRQRLIRDMKSWPSISSRSNPLSYILVQSDRSQKEIYLTCSPTIHRSPNSADESFVPFTRLTNYVLSWFPNSKDLIMFGPGLESYTSPLVKNLLWDESKRFQTMGMIPGHAGFGSGIKMKLHSYLFNLITLYTNCMKERENRTNTDRLITNNRLVQTNDIDHFEISSQVRDVCREASGLVYVIDSSRDNQLNEFCTELQVMTREFSYLPLLILSCVRSNEIKRWSGIDVVRDLQLSSLGNQWLVQDCCVDDMSGVEEGFTWLLTPKSTNNYLFFGPTNPAELITN</sequence>
<proteinExistence type="predicted"/>
<dbReference type="InterPro" id="IPR027417">
    <property type="entry name" value="P-loop_NTPase"/>
</dbReference>
<feature type="domain" description="F-box" evidence="3">
    <location>
        <begin position="69"/>
        <end position="115"/>
    </location>
</feature>
<accession>A0A815MJN0</accession>
<dbReference type="EMBL" id="CAJOBJ010002337">
    <property type="protein sequence ID" value="CAF3921216.1"/>
    <property type="molecule type" value="Genomic_DNA"/>
</dbReference>
<dbReference type="SUPFAM" id="SSF81383">
    <property type="entry name" value="F-box domain"/>
    <property type="match status" value="1"/>
</dbReference>
<dbReference type="Proteomes" id="UP000663834">
    <property type="component" value="Unassembled WGS sequence"/>
</dbReference>
<evidence type="ECO:0000313" key="6">
    <source>
        <dbReference type="EMBL" id="CAF3835047.1"/>
    </source>
</evidence>
<dbReference type="Proteomes" id="UP000681967">
    <property type="component" value="Unassembled WGS sequence"/>
</dbReference>
<dbReference type="InterPro" id="IPR006689">
    <property type="entry name" value="Small_GTPase_ARF/SAR"/>
</dbReference>
<dbReference type="SMART" id="SM00256">
    <property type="entry name" value="FBOX"/>
    <property type="match status" value="1"/>
</dbReference>
<protein>
    <recommendedName>
        <fullName evidence="3">F-box domain-containing protein</fullName>
    </recommendedName>
</protein>
<dbReference type="Proteomes" id="UP000663855">
    <property type="component" value="Unassembled WGS sequence"/>
</dbReference>
<dbReference type="InterPro" id="IPR001810">
    <property type="entry name" value="F-box_dom"/>
</dbReference>
<dbReference type="OrthoDB" id="3219396at2759"/>
<dbReference type="Pfam" id="PF00025">
    <property type="entry name" value="Arf"/>
    <property type="match status" value="1"/>
</dbReference>